<dbReference type="EMBL" id="JARTLD010000036">
    <property type="protein sequence ID" value="MED5018653.1"/>
    <property type="molecule type" value="Genomic_DNA"/>
</dbReference>
<reference evidence="2 3" key="1">
    <citation type="submission" date="2023-03" db="EMBL/GenBank/DDBJ databases">
        <title>Bacillus Genome Sequencing.</title>
        <authorList>
            <person name="Dunlap C."/>
        </authorList>
    </citation>
    <scope>NUCLEOTIDE SEQUENCE [LARGE SCALE GENOMIC DNA]</scope>
    <source>
        <strain evidence="2 3">NRS-52</strain>
    </source>
</reference>
<keyword evidence="1" id="KW-0812">Transmembrane</keyword>
<keyword evidence="1" id="KW-0472">Membrane</keyword>
<sequence>MKTRTNRLRMLLIIVLGCLQMLSFPVAFEEEIPSSYANETETVHGRIDPQSKPLIRKIPSFMQRLMLMASALPLLFVIPQLLLLRIPKPRLPFVPCILVRKKYLLLLPIKFTSSYVA</sequence>
<gene>
    <name evidence="2" type="ORF">P9847_15195</name>
</gene>
<organism evidence="2 3">
    <name type="scientific">Paenibacillus chibensis</name>
    <dbReference type="NCBI Taxonomy" id="59846"/>
    <lineage>
        <taxon>Bacteria</taxon>
        <taxon>Bacillati</taxon>
        <taxon>Bacillota</taxon>
        <taxon>Bacilli</taxon>
        <taxon>Bacillales</taxon>
        <taxon>Paenibacillaceae</taxon>
        <taxon>Paenibacillus</taxon>
    </lineage>
</organism>
<evidence type="ECO:0000256" key="1">
    <source>
        <dbReference type="SAM" id="Phobius"/>
    </source>
</evidence>
<evidence type="ECO:0000313" key="3">
    <source>
        <dbReference type="Proteomes" id="UP001343257"/>
    </source>
</evidence>
<dbReference type="RefSeq" id="WP_127602106.1">
    <property type="nucleotide sequence ID" value="NZ_BIMK01000009.1"/>
</dbReference>
<keyword evidence="1" id="KW-1133">Transmembrane helix</keyword>
<keyword evidence="3" id="KW-1185">Reference proteome</keyword>
<dbReference type="Proteomes" id="UP001343257">
    <property type="component" value="Unassembled WGS sequence"/>
</dbReference>
<name>A0ABU6PUV0_9BACL</name>
<comment type="caution">
    <text evidence="2">The sequence shown here is derived from an EMBL/GenBank/DDBJ whole genome shotgun (WGS) entry which is preliminary data.</text>
</comment>
<accession>A0ABU6PUV0</accession>
<proteinExistence type="predicted"/>
<protein>
    <submittedName>
        <fullName evidence="2">Uncharacterized protein</fullName>
    </submittedName>
</protein>
<feature type="transmembrane region" description="Helical" evidence="1">
    <location>
        <begin position="61"/>
        <end position="84"/>
    </location>
</feature>
<evidence type="ECO:0000313" key="2">
    <source>
        <dbReference type="EMBL" id="MED5018653.1"/>
    </source>
</evidence>